<sequence length="291" mass="33295">MAKAKTLVRYLRSRGLGDDVAARAQQILEEWRRRGIPLWEQENKRDDQRAALIFGQALSGEELVRFFAPVCPDYPDDSRAAQLGLGLGETIPPVLSLMRSVIPLMEEWKVPYSFTVLLADTESDLSEVVALLANSEEDFLGRCSKTVTAAQKVASDLFCKSGVQIVPFSEYFRGQWHPMQYFWEGIVRGKREEDSAFNSFLCELAGFRAGKYEKQLGRRCTPEDCFRMAIRHYAQYHALGYWMRQYQGAILMNKDSPNLRAIRRPFVLGEKKHPSLPEILDQQSRIPIIVL</sequence>
<protein>
    <submittedName>
        <fullName evidence="1">Uncharacterized protein</fullName>
    </submittedName>
</protein>
<accession>A0A1G2QUA0</accession>
<proteinExistence type="predicted"/>
<dbReference type="AlphaFoldDB" id="A0A1G2QUA0"/>
<reference evidence="1 2" key="1">
    <citation type="journal article" date="2016" name="Nat. Commun.">
        <title>Thousands of microbial genomes shed light on interconnected biogeochemical processes in an aquifer system.</title>
        <authorList>
            <person name="Anantharaman K."/>
            <person name="Brown C.T."/>
            <person name="Hug L.A."/>
            <person name="Sharon I."/>
            <person name="Castelle C.J."/>
            <person name="Probst A.J."/>
            <person name="Thomas B.C."/>
            <person name="Singh A."/>
            <person name="Wilkins M.J."/>
            <person name="Karaoz U."/>
            <person name="Brodie E.L."/>
            <person name="Williams K.H."/>
            <person name="Hubbard S.S."/>
            <person name="Banfield J.F."/>
        </authorList>
    </citation>
    <scope>NUCLEOTIDE SEQUENCE [LARGE SCALE GENOMIC DNA]</scope>
</reference>
<evidence type="ECO:0000313" key="1">
    <source>
        <dbReference type="EMBL" id="OHA63729.1"/>
    </source>
</evidence>
<comment type="caution">
    <text evidence="1">The sequence shown here is derived from an EMBL/GenBank/DDBJ whole genome shotgun (WGS) entry which is preliminary data.</text>
</comment>
<evidence type="ECO:0000313" key="2">
    <source>
        <dbReference type="Proteomes" id="UP000178170"/>
    </source>
</evidence>
<name>A0A1G2QUA0_9BACT</name>
<dbReference type="EMBL" id="MHTS01000027">
    <property type="protein sequence ID" value="OHA63729.1"/>
    <property type="molecule type" value="Genomic_DNA"/>
</dbReference>
<gene>
    <name evidence="1" type="ORF">A2843_02800</name>
</gene>
<organism evidence="1 2">
    <name type="scientific">Candidatus Wildermuthbacteria bacterium RIFCSPHIGHO2_01_FULL_48_27b</name>
    <dbReference type="NCBI Taxonomy" id="1802447"/>
    <lineage>
        <taxon>Bacteria</taxon>
        <taxon>Candidatus Wildermuthiibacteriota</taxon>
    </lineage>
</organism>
<dbReference type="Proteomes" id="UP000178170">
    <property type="component" value="Unassembled WGS sequence"/>
</dbReference>